<comment type="caution">
    <text evidence="1">The sequence shown here is derived from an EMBL/GenBank/DDBJ whole genome shotgun (WGS) entry which is preliminary data.</text>
</comment>
<dbReference type="EMBL" id="CAJVCH010038519">
    <property type="protein sequence ID" value="CAG7716438.1"/>
    <property type="molecule type" value="Genomic_DNA"/>
</dbReference>
<keyword evidence="2" id="KW-1185">Reference proteome</keyword>
<proteinExistence type="predicted"/>
<gene>
    <name evidence="1" type="ORF">AFUS01_LOCUS5949</name>
</gene>
<organism evidence="1 2">
    <name type="scientific">Allacma fusca</name>
    <dbReference type="NCBI Taxonomy" id="39272"/>
    <lineage>
        <taxon>Eukaryota</taxon>
        <taxon>Metazoa</taxon>
        <taxon>Ecdysozoa</taxon>
        <taxon>Arthropoda</taxon>
        <taxon>Hexapoda</taxon>
        <taxon>Collembola</taxon>
        <taxon>Symphypleona</taxon>
        <taxon>Sminthuridae</taxon>
        <taxon>Allacma</taxon>
    </lineage>
</organism>
<evidence type="ECO:0000313" key="1">
    <source>
        <dbReference type="EMBL" id="CAG7716438.1"/>
    </source>
</evidence>
<protein>
    <submittedName>
        <fullName evidence="1">Uncharacterized protein</fullName>
    </submittedName>
</protein>
<name>A0A8J2JXU4_9HEXA</name>
<sequence length="75" mass="8956">MNCTNYTTRNYRLIDNKLNFQHCYWIFLTEKLMAPNSAVLKFIRIFDCRLSLLARTNIPHSINALPFCTQDEERN</sequence>
<accession>A0A8J2JXU4</accession>
<dbReference type="AlphaFoldDB" id="A0A8J2JXU4"/>
<reference evidence="1" key="1">
    <citation type="submission" date="2021-06" db="EMBL/GenBank/DDBJ databases">
        <authorList>
            <person name="Hodson N. C."/>
            <person name="Mongue J. A."/>
            <person name="Jaron S. K."/>
        </authorList>
    </citation>
    <scope>NUCLEOTIDE SEQUENCE</scope>
</reference>
<evidence type="ECO:0000313" key="2">
    <source>
        <dbReference type="Proteomes" id="UP000708208"/>
    </source>
</evidence>
<dbReference type="Proteomes" id="UP000708208">
    <property type="component" value="Unassembled WGS sequence"/>
</dbReference>